<dbReference type="Proteomes" id="UP000249046">
    <property type="component" value="Unassembled WGS sequence"/>
</dbReference>
<dbReference type="SUPFAM" id="SSF49777">
    <property type="entry name" value="PEBP-like"/>
    <property type="match status" value="1"/>
</dbReference>
<proteinExistence type="predicted"/>
<sequence length="591" mass="63069">MLRAALAGALGLSGAAGAQQSDGTDVRVAAHVYKPAKVAATPERIFALQVPKGFEVTVFADGLQNPRILAVAPDGTVYVSRREQGDVLMFKDADRDGRADGGPVAVLHRPGAHGLAIHDGRLYVATSREVFVAPIQADGTLGTAEMIIGDLPDTGQHPNRTLAFGPDGMLYISAGSTCNACNEANPESAALLRASPDGRSRTIFATGLRNTIGFAWHPRTGEMWGLDHGIDYLGDDEQPEELNRIELGKRYGWPHVWGEGGFNPQSTPLGGLTKAQWKAISTPMVLGYTAHAAPMQMLFYTGQAFPAEYGGDAFAAMRGSWNRKPASGYEVVRVVFRDGQPQRIEPFVSGFLSRDGRTHFARPVGLAIAQDGALLMADDGNGVIYRIAYGGRERAATERATPPADVMKTQAARGVGVPLALARPETATDGSLQVTSPAFGDGAPIPPRHSEYADGVSFPLAWTAVPEARSYVIIMEDPDARPITPFVHWVAWNIPAGTTSLPEGLHEIERLTAPDGLMQGRTSRGSPGYFGPRPPVGDRPHHYHVQVLALDRELDLPAGSDRDAVLAAARGHVLAKGELVGTYAQSIEPPR</sequence>
<dbReference type="InterPro" id="IPR036610">
    <property type="entry name" value="PEBP-like_sf"/>
</dbReference>
<dbReference type="NCBIfam" id="TIGR00481">
    <property type="entry name" value="YbhB/YbcL family Raf kinase inhibitor-like protein"/>
    <property type="match status" value="1"/>
</dbReference>
<dbReference type="InterPro" id="IPR011042">
    <property type="entry name" value="6-blade_b-propeller_TolB-like"/>
</dbReference>
<dbReference type="InterPro" id="IPR011041">
    <property type="entry name" value="Quinoprot_gluc/sorb_DH_b-prop"/>
</dbReference>
<feature type="domain" description="Glucose/Sorbosone dehydrogenase" evidence="2">
    <location>
        <begin position="63"/>
        <end position="316"/>
    </location>
</feature>
<feature type="chain" id="PRO_5015936249" evidence="1">
    <location>
        <begin position="19"/>
        <end position="591"/>
    </location>
</feature>
<dbReference type="InterPro" id="IPR008914">
    <property type="entry name" value="PEBP"/>
</dbReference>
<dbReference type="Gene3D" id="2.120.10.30">
    <property type="entry name" value="TolB, C-terminal domain"/>
    <property type="match status" value="1"/>
</dbReference>
<dbReference type="InterPro" id="IPR012938">
    <property type="entry name" value="Glc/Sorbosone_DH"/>
</dbReference>
<dbReference type="Pfam" id="PF07995">
    <property type="entry name" value="GSDH"/>
    <property type="match status" value="1"/>
</dbReference>
<feature type="signal peptide" evidence="1">
    <location>
        <begin position="1"/>
        <end position="18"/>
    </location>
</feature>
<organism evidence="3 4">
    <name type="scientific">Rhodanobacter denitrificans</name>
    <dbReference type="NCBI Taxonomy" id="666685"/>
    <lineage>
        <taxon>Bacteria</taxon>
        <taxon>Pseudomonadati</taxon>
        <taxon>Pseudomonadota</taxon>
        <taxon>Gammaproteobacteria</taxon>
        <taxon>Lysobacterales</taxon>
        <taxon>Rhodanobacteraceae</taxon>
        <taxon>Rhodanobacter</taxon>
    </lineage>
</organism>
<gene>
    <name evidence="3" type="ORF">DI564_14020</name>
</gene>
<dbReference type="CDD" id="cd00865">
    <property type="entry name" value="PEBP_bact_arch"/>
    <property type="match status" value="1"/>
</dbReference>
<dbReference type="Pfam" id="PF01161">
    <property type="entry name" value="PBP"/>
    <property type="match status" value="1"/>
</dbReference>
<dbReference type="AlphaFoldDB" id="A0A2W5K457"/>
<evidence type="ECO:0000259" key="2">
    <source>
        <dbReference type="Pfam" id="PF07995"/>
    </source>
</evidence>
<dbReference type="Gene3D" id="3.90.280.10">
    <property type="entry name" value="PEBP-like"/>
    <property type="match status" value="1"/>
</dbReference>
<name>A0A2W5K457_9GAMM</name>
<protein>
    <submittedName>
        <fullName evidence="3">PEBP family protein</fullName>
    </submittedName>
</protein>
<evidence type="ECO:0000313" key="4">
    <source>
        <dbReference type="Proteomes" id="UP000249046"/>
    </source>
</evidence>
<dbReference type="PANTHER" id="PTHR19328:SF53">
    <property type="entry name" value="MEMBRANE PROTEIN"/>
    <property type="match status" value="1"/>
</dbReference>
<evidence type="ECO:0000256" key="1">
    <source>
        <dbReference type="SAM" id="SignalP"/>
    </source>
</evidence>
<dbReference type="SUPFAM" id="SSF50952">
    <property type="entry name" value="Soluble quinoprotein glucose dehydrogenase"/>
    <property type="match status" value="1"/>
</dbReference>
<dbReference type="InterPro" id="IPR005247">
    <property type="entry name" value="YbhB_YbcL/LppC-like"/>
</dbReference>
<comment type="caution">
    <text evidence="3">The sequence shown here is derived from an EMBL/GenBank/DDBJ whole genome shotgun (WGS) entry which is preliminary data.</text>
</comment>
<keyword evidence="1" id="KW-0732">Signal</keyword>
<dbReference type="PANTHER" id="PTHR19328">
    <property type="entry name" value="HEDGEHOG-INTERACTING PROTEIN"/>
    <property type="match status" value="1"/>
</dbReference>
<evidence type="ECO:0000313" key="3">
    <source>
        <dbReference type="EMBL" id="PZQ12102.1"/>
    </source>
</evidence>
<reference evidence="3 4" key="1">
    <citation type="submission" date="2017-08" db="EMBL/GenBank/DDBJ databases">
        <title>Infants hospitalized years apart are colonized by the same room-sourced microbial strains.</title>
        <authorList>
            <person name="Brooks B."/>
            <person name="Olm M.R."/>
            <person name="Firek B.A."/>
            <person name="Baker R."/>
            <person name="Thomas B.C."/>
            <person name="Morowitz M.J."/>
            <person name="Banfield J.F."/>
        </authorList>
    </citation>
    <scope>NUCLEOTIDE SEQUENCE [LARGE SCALE GENOMIC DNA]</scope>
    <source>
        <strain evidence="3">S2_005_003_R2_42</strain>
    </source>
</reference>
<dbReference type="EMBL" id="QFPO01000014">
    <property type="protein sequence ID" value="PZQ12102.1"/>
    <property type="molecule type" value="Genomic_DNA"/>
</dbReference>
<accession>A0A2W5K457</accession>